<dbReference type="EMBL" id="CP032627">
    <property type="protein sequence ID" value="AYF99792.1"/>
    <property type="molecule type" value="Genomic_DNA"/>
</dbReference>
<dbReference type="Proteomes" id="UP000269374">
    <property type="component" value="Chromosome"/>
</dbReference>
<evidence type="ECO:0000313" key="1">
    <source>
        <dbReference type="EMBL" id="AYF99792.1"/>
    </source>
</evidence>
<sequence length="182" mass="21717">MNEITLTGEYKAIYPENKEYQSRESSFYWHLTKEDKEFLDVLENIFKRKEIIEKFKSAFGDNFHFYHSEYSFTYDTNEVNITCFYNGMRELSLQEKKEKEIADDKQMGSSEKLVLAQNLTVPAYSKKRELLFRGESFKKRIWVNDWILKFDVTDNLILKETGLVNSKTVPDMMEYLSSKFPN</sequence>
<protein>
    <submittedName>
        <fullName evidence="1">Uncharacterized protein</fullName>
    </submittedName>
</protein>
<dbReference type="RefSeq" id="WP_120771181.1">
    <property type="nucleotide sequence ID" value="NZ_CP032627.1"/>
</dbReference>
<dbReference type="KEGG" id="lact:D7I46_01055"/>
<dbReference type="AlphaFoldDB" id="A0A387B7Y1"/>
<evidence type="ECO:0000313" key="2">
    <source>
        <dbReference type="Proteomes" id="UP000269374"/>
    </source>
</evidence>
<name>A0A387B7Y1_9LACT</name>
<keyword evidence="2" id="KW-1185">Reference proteome</keyword>
<gene>
    <name evidence="1" type="ORF">D7I46_01055</name>
</gene>
<proteinExistence type="predicted"/>
<reference evidence="1 2" key="1">
    <citation type="submission" date="2018-09" db="EMBL/GenBank/DDBJ databases">
        <title>Genome sequencing of strain 1JSPR-7.</title>
        <authorList>
            <person name="Heo J."/>
            <person name="Kim S.-J."/>
            <person name="Kwon S.-W."/>
        </authorList>
    </citation>
    <scope>NUCLEOTIDE SEQUENCE [LARGE SCALE GENOMIC DNA]</scope>
    <source>
        <strain evidence="1 2">1JSPR-7</strain>
    </source>
</reference>
<accession>A0A387B7Y1</accession>
<organism evidence="1 2">
    <name type="scientific">Lactococcus allomyrinae</name>
    <dbReference type="NCBI Taxonomy" id="2419773"/>
    <lineage>
        <taxon>Bacteria</taxon>
        <taxon>Bacillati</taxon>
        <taxon>Bacillota</taxon>
        <taxon>Bacilli</taxon>
        <taxon>Lactobacillales</taxon>
        <taxon>Streptococcaceae</taxon>
        <taxon>Lactococcus</taxon>
    </lineage>
</organism>